<feature type="compositionally biased region" description="Acidic residues" evidence="5">
    <location>
        <begin position="174"/>
        <end position="186"/>
    </location>
</feature>
<keyword evidence="7" id="KW-1185">Reference proteome</keyword>
<dbReference type="AlphaFoldDB" id="A0A4S2N5G3"/>
<feature type="compositionally biased region" description="Acidic residues" evidence="5">
    <location>
        <begin position="240"/>
        <end position="249"/>
    </location>
</feature>
<dbReference type="PANTHER" id="PTHR21399:SF0">
    <property type="entry name" value="METHYLOSOME SUBUNIT PICLN"/>
    <property type="match status" value="1"/>
</dbReference>
<dbReference type="GO" id="GO:0034715">
    <property type="term" value="C:pICln-Sm protein complex"/>
    <property type="evidence" value="ECO:0007669"/>
    <property type="project" value="TreeGrafter"/>
</dbReference>
<dbReference type="PANTHER" id="PTHR21399">
    <property type="entry name" value="CHLORIDE CONDUCTANCE REGULATORY PROTEIN ICLN"/>
    <property type="match status" value="1"/>
</dbReference>
<dbReference type="InterPro" id="IPR039924">
    <property type="entry name" value="ICln/Lot5/Saf5"/>
</dbReference>
<dbReference type="InParanoid" id="A0A4S2N5G3"/>
<dbReference type="OrthoDB" id="19714at2759"/>
<dbReference type="EMBL" id="ML220113">
    <property type="protein sequence ID" value="TGZ84304.1"/>
    <property type="molecule type" value="Genomic_DNA"/>
</dbReference>
<dbReference type="GO" id="GO:0005829">
    <property type="term" value="C:cytosol"/>
    <property type="evidence" value="ECO:0007669"/>
    <property type="project" value="TreeGrafter"/>
</dbReference>
<comment type="subcellular location">
    <subcellularLocation>
        <location evidence="2">Cytoplasm</location>
    </subcellularLocation>
    <subcellularLocation>
        <location evidence="1">Nucleus</location>
    </subcellularLocation>
</comment>
<dbReference type="GO" id="GO:0000387">
    <property type="term" value="P:spliceosomal snRNP assembly"/>
    <property type="evidence" value="ECO:0007669"/>
    <property type="project" value="TreeGrafter"/>
</dbReference>
<evidence type="ECO:0000313" key="7">
    <source>
        <dbReference type="Proteomes" id="UP000298138"/>
    </source>
</evidence>
<sequence length="258" mass="27960">MPLTVTHNAPTESSYIPVAEFQSTTPESFTTSVLHSLHRNCRIAVSSKQAALIPALRAASTETTEPSASEENITIEGLEIWVTSENMIIWNPTTSTGTEIPYLSLTLHALQGNGVFMLFSLNPHSAQLTNPDDHDEDEAVEITVYPNAASSDPEIANALFKALSDCQSLHPDPEQSDSEDDGDPILFEGDEEMRLEGFPAGAGGWITAENVDQFRFEDAEEDGTILGPGAGAVRRRNEEEGGEDAAEVEGDTKWRRTG</sequence>
<dbReference type="GO" id="GO:0045292">
    <property type="term" value="P:mRNA cis splicing, via spliceosome"/>
    <property type="evidence" value="ECO:0007669"/>
    <property type="project" value="TreeGrafter"/>
</dbReference>
<reference evidence="6 7" key="1">
    <citation type="submission" date="2019-04" db="EMBL/GenBank/DDBJ databases">
        <title>Comparative genomics and transcriptomics to analyze fruiting body development in filamentous ascomycetes.</title>
        <authorList>
            <consortium name="DOE Joint Genome Institute"/>
            <person name="Lutkenhaus R."/>
            <person name="Traeger S."/>
            <person name="Breuer J."/>
            <person name="Kuo A."/>
            <person name="Lipzen A."/>
            <person name="Pangilinan J."/>
            <person name="Dilworth D."/>
            <person name="Sandor L."/>
            <person name="Poggeler S."/>
            <person name="Barry K."/>
            <person name="Grigoriev I.V."/>
            <person name="Nowrousian M."/>
        </authorList>
    </citation>
    <scope>NUCLEOTIDE SEQUENCE [LARGE SCALE GENOMIC DNA]</scope>
    <source>
        <strain evidence="6 7">CBS 389.68</strain>
    </source>
</reference>
<keyword evidence="3" id="KW-0963">Cytoplasm</keyword>
<dbReference type="GO" id="GO:0005681">
    <property type="term" value="C:spliceosomal complex"/>
    <property type="evidence" value="ECO:0007669"/>
    <property type="project" value="TreeGrafter"/>
</dbReference>
<evidence type="ECO:0000256" key="5">
    <source>
        <dbReference type="SAM" id="MobiDB-lite"/>
    </source>
</evidence>
<evidence type="ECO:0008006" key="8">
    <source>
        <dbReference type="Google" id="ProtNLM"/>
    </source>
</evidence>
<feature type="region of interest" description="Disordered" evidence="5">
    <location>
        <begin position="218"/>
        <end position="258"/>
    </location>
</feature>
<evidence type="ECO:0000256" key="3">
    <source>
        <dbReference type="ARBA" id="ARBA00022490"/>
    </source>
</evidence>
<gene>
    <name evidence="6" type="ORF">EX30DRAFT_362211</name>
</gene>
<dbReference type="InterPro" id="IPR011993">
    <property type="entry name" value="PH-like_dom_sf"/>
</dbReference>
<dbReference type="Proteomes" id="UP000298138">
    <property type="component" value="Unassembled WGS sequence"/>
</dbReference>
<proteinExistence type="predicted"/>
<evidence type="ECO:0000256" key="1">
    <source>
        <dbReference type="ARBA" id="ARBA00004123"/>
    </source>
</evidence>
<evidence type="ECO:0000256" key="2">
    <source>
        <dbReference type="ARBA" id="ARBA00004496"/>
    </source>
</evidence>
<feature type="region of interest" description="Disordered" evidence="5">
    <location>
        <begin position="167"/>
        <end position="186"/>
    </location>
</feature>
<accession>A0A4S2N5G3</accession>
<organism evidence="6 7">
    <name type="scientific">Ascodesmis nigricans</name>
    <dbReference type="NCBI Taxonomy" id="341454"/>
    <lineage>
        <taxon>Eukaryota</taxon>
        <taxon>Fungi</taxon>
        <taxon>Dikarya</taxon>
        <taxon>Ascomycota</taxon>
        <taxon>Pezizomycotina</taxon>
        <taxon>Pezizomycetes</taxon>
        <taxon>Pezizales</taxon>
        <taxon>Ascodesmidaceae</taxon>
        <taxon>Ascodesmis</taxon>
    </lineage>
</organism>
<evidence type="ECO:0000313" key="6">
    <source>
        <dbReference type="EMBL" id="TGZ84304.1"/>
    </source>
</evidence>
<dbReference type="Gene3D" id="2.30.29.30">
    <property type="entry name" value="Pleckstrin-homology domain (PH domain)/Phosphotyrosine-binding domain (PTB)"/>
    <property type="match status" value="1"/>
</dbReference>
<name>A0A4S2N5G3_9PEZI</name>
<evidence type="ECO:0000256" key="4">
    <source>
        <dbReference type="ARBA" id="ARBA00023242"/>
    </source>
</evidence>
<keyword evidence="4" id="KW-0539">Nucleus</keyword>
<protein>
    <recommendedName>
        <fullName evidence="8">Regulator of volume decrease after cellular swelling-domain-containing protein</fullName>
    </recommendedName>
</protein>
<dbReference type="Pfam" id="PF03517">
    <property type="entry name" value="Voldacs"/>
    <property type="match status" value="1"/>
</dbReference>